<proteinExistence type="predicted"/>
<dbReference type="PROSITE" id="PS51257">
    <property type="entry name" value="PROKAR_LIPOPROTEIN"/>
    <property type="match status" value="1"/>
</dbReference>
<dbReference type="InterPro" id="IPR036866">
    <property type="entry name" value="RibonucZ/Hydroxyglut_hydro"/>
</dbReference>
<accession>A0A7C0YAE1</accession>
<evidence type="ECO:0000313" key="1">
    <source>
        <dbReference type="EMBL" id="HDD52638.1"/>
    </source>
</evidence>
<name>A0A7C0YAE1_9BACT</name>
<reference evidence="1" key="1">
    <citation type="journal article" date="2020" name="mSystems">
        <title>Genome- and Community-Level Interaction Insights into Carbon Utilization and Element Cycling Functions of Hydrothermarchaeota in Hydrothermal Sediment.</title>
        <authorList>
            <person name="Zhou Z."/>
            <person name="Liu Y."/>
            <person name="Xu W."/>
            <person name="Pan J."/>
            <person name="Luo Z.H."/>
            <person name="Li M."/>
        </authorList>
    </citation>
    <scope>NUCLEOTIDE SEQUENCE [LARGE SCALE GENOMIC DNA]</scope>
    <source>
        <strain evidence="1">HyVt-115</strain>
    </source>
</reference>
<evidence type="ECO:0008006" key="2">
    <source>
        <dbReference type="Google" id="ProtNLM"/>
    </source>
</evidence>
<dbReference type="Gene3D" id="3.60.15.10">
    <property type="entry name" value="Ribonuclease Z/Hydroxyacylglutathione hydrolase-like"/>
    <property type="match status" value="1"/>
</dbReference>
<dbReference type="EMBL" id="DQWS01000042">
    <property type="protein sequence ID" value="HDD52638.1"/>
    <property type="molecule type" value="Genomic_DNA"/>
</dbReference>
<protein>
    <recommendedName>
        <fullName evidence="2">MBL fold metallo-hydrolase</fullName>
    </recommendedName>
</protein>
<sequence length="93" mass="10461">MRLTFLGGVQTVTGSCYLIQEEQELLKLVFSGDLGRYHSLILKNPTPIDNAHALLVESTYGNRLHKSLEASEFDKETLDLMKTDPYPFSFPGL</sequence>
<dbReference type="SUPFAM" id="SSF56281">
    <property type="entry name" value="Metallo-hydrolase/oxidoreductase"/>
    <property type="match status" value="2"/>
</dbReference>
<gene>
    <name evidence="1" type="ORF">ENF32_01040</name>
</gene>
<comment type="caution">
    <text evidence="1">The sequence shown here is derived from an EMBL/GenBank/DDBJ whole genome shotgun (WGS) entry which is preliminary data.</text>
</comment>
<dbReference type="AlphaFoldDB" id="A0A7C0YAE1"/>
<organism evidence="1">
    <name type="scientific">Thermosulfidibacter takaii</name>
    <dbReference type="NCBI Taxonomy" id="412593"/>
    <lineage>
        <taxon>Bacteria</taxon>
        <taxon>Pseudomonadati</taxon>
        <taxon>Thermosulfidibacterota</taxon>
        <taxon>Thermosulfidibacteria</taxon>
        <taxon>Thermosulfidibacterales</taxon>
        <taxon>Thermosulfidibacteraceae</taxon>
    </lineage>
</organism>
<dbReference type="Proteomes" id="UP000885690">
    <property type="component" value="Unassembled WGS sequence"/>
</dbReference>